<dbReference type="Gene3D" id="3.40.50.300">
    <property type="entry name" value="P-loop containing nucleotide triphosphate hydrolases"/>
    <property type="match status" value="1"/>
</dbReference>
<evidence type="ECO:0000313" key="11">
    <source>
        <dbReference type="EMBL" id="THH39374.1"/>
    </source>
</evidence>
<evidence type="ECO:0000256" key="8">
    <source>
        <dbReference type="ARBA" id="ARBA00049244"/>
    </source>
</evidence>
<evidence type="ECO:0000256" key="5">
    <source>
        <dbReference type="ARBA" id="ARBA00022705"/>
    </source>
</evidence>
<name>A0A4S4NI18_9BACT</name>
<evidence type="ECO:0000313" key="12">
    <source>
        <dbReference type="Proteomes" id="UP000308528"/>
    </source>
</evidence>
<gene>
    <name evidence="11" type="primary">holA</name>
    <name evidence="11" type="ORF">E4021_11515</name>
</gene>
<proteinExistence type="inferred from homology"/>
<dbReference type="OrthoDB" id="1172326at2"/>
<sequence length="346" mass="39727">MDFSALLKAIKGKDFKPIYLLHGEEPYFIDQLEEAIEQHALQEHERAFNQTILYGKDTDHLQVVDAARRFPMMAERQLILLREAQDMRDIKELARYAEHPAPTTVLVISHKHKKLNGNLAVTKHIKKNGVVFESKGLYDNKVPAWISGYLRERKYKIEPEASNLLAEFLGTSLGKITNELDKLLLNLPKGTEVTTQIVEDQVGVSKDYNVFELQRAIGHHDQMKAARILQYFRGNPKAAPLPMVTGSLYNYFSKVFLLKELQRKRESRQEIMKALGLRFDFFLADYERTARNFSLHDLYAVFALLREYDLKSKGVGSNLAGKGESELLKEMVWKMMNVSLLGGLVR</sequence>
<dbReference type="Pfam" id="PF21694">
    <property type="entry name" value="DNA_pol3_delta_C"/>
    <property type="match status" value="1"/>
</dbReference>
<evidence type="ECO:0000256" key="2">
    <source>
        <dbReference type="ARBA" id="ARBA00017703"/>
    </source>
</evidence>
<dbReference type="InterPro" id="IPR027417">
    <property type="entry name" value="P-loop_NTPase"/>
</dbReference>
<feature type="domain" description="DNA polymerase III delta N-terminal" evidence="9">
    <location>
        <begin position="19"/>
        <end position="133"/>
    </location>
</feature>
<keyword evidence="6" id="KW-0239">DNA-directed DNA polymerase</keyword>
<keyword evidence="3 11" id="KW-0808">Transferase</keyword>
<dbReference type="RefSeq" id="WP_136459507.1">
    <property type="nucleotide sequence ID" value="NZ_SRSF01000004.1"/>
</dbReference>
<accession>A0A4S4NI18</accession>
<dbReference type="GO" id="GO:0006261">
    <property type="term" value="P:DNA-templated DNA replication"/>
    <property type="evidence" value="ECO:0007669"/>
    <property type="project" value="TreeGrafter"/>
</dbReference>
<dbReference type="InterPro" id="IPR008921">
    <property type="entry name" value="DNA_pol3_clamp-load_cplx_C"/>
</dbReference>
<comment type="caution">
    <text evidence="11">The sequence shown here is derived from an EMBL/GenBank/DDBJ whole genome shotgun (WGS) entry which is preliminary data.</text>
</comment>
<evidence type="ECO:0000256" key="3">
    <source>
        <dbReference type="ARBA" id="ARBA00022679"/>
    </source>
</evidence>
<comment type="catalytic activity">
    <reaction evidence="8">
        <text>DNA(n) + a 2'-deoxyribonucleoside 5'-triphosphate = DNA(n+1) + diphosphate</text>
        <dbReference type="Rhea" id="RHEA:22508"/>
        <dbReference type="Rhea" id="RHEA-COMP:17339"/>
        <dbReference type="Rhea" id="RHEA-COMP:17340"/>
        <dbReference type="ChEBI" id="CHEBI:33019"/>
        <dbReference type="ChEBI" id="CHEBI:61560"/>
        <dbReference type="ChEBI" id="CHEBI:173112"/>
        <dbReference type="EC" id="2.7.7.7"/>
    </reaction>
</comment>
<dbReference type="Pfam" id="PF06144">
    <property type="entry name" value="DNA_pol3_delta"/>
    <property type="match status" value="1"/>
</dbReference>
<keyword evidence="12" id="KW-1185">Reference proteome</keyword>
<dbReference type="NCBIfam" id="TIGR01128">
    <property type="entry name" value="holA"/>
    <property type="match status" value="1"/>
</dbReference>
<dbReference type="GO" id="GO:0009360">
    <property type="term" value="C:DNA polymerase III complex"/>
    <property type="evidence" value="ECO:0007669"/>
    <property type="project" value="InterPro"/>
</dbReference>
<evidence type="ECO:0000256" key="4">
    <source>
        <dbReference type="ARBA" id="ARBA00022695"/>
    </source>
</evidence>
<evidence type="ECO:0000259" key="10">
    <source>
        <dbReference type="Pfam" id="PF21694"/>
    </source>
</evidence>
<organism evidence="11 12">
    <name type="scientific">Neolewinella litorea</name>
    <dbReference type="NCBI Taxonomy" id="2562452"/>
    <lineage>
        <taxon>Bacteria</taxon>
        <taxon>Pseudomonadati</taxon>
        <taxon>Bacteroidota</taxon>
        <taxon>Saprospiria</taxon>
        <taxon>Saprospirales</taxon>
        <taxon>Lewinellaceae</taxon>
        <taxon>Neolewinella</taxon>
    </lineage>
</organism>
<dbReference type="InterPro" id="IPR005790">
    <property type="entry name" value="DNA_polIII_delta"/>
</dbReference>
<dbReference type="SUPFAM" id="SSF52540">
    <property type="entry name" value="P-loop containing nucleoside triphosphate hydrolases"/>
    <property type="match status" value="1"/>
</dbReference>
<dbReference type="EMBL" id="SRSF01000004">
    <property type="protein sequence ID" value="THH39374.1"/>
    <property type="molecule type" value="Genomic_DNA"/>
</dbReference>
<dbReference type="SUPFAM" id="SSF48019">
    <property type="entry name" value="post-AAA+ oligomerization domain-like"/>
    <property type="match status" value="1"/>
</dbReference>
<dbReference type="GO" id="GO:0003887">
    <property type="term" value="F:DNA-directed DNA polymerase activity"/>
    <property type="evidence" value="ECO:0007669"/>
    <property type="project" value="UniProtKB-KW"/>
</dbReference>
<comment type="similarity">
    <text evidence="7">Belongs to the DNA polymerase HolA subunit family.</text>
</comment>
<keyword evidence="5" id="KW-0235">DNA replication</keyword>
<dbReference type="InterPro" id="IPR048466">
    <property type="entry name" value="DNA_pol3_delta-like_C"/>
</dbReference>
<evidence type="ECO:0000256" key="6">
    <source>
        <dbReference type="ARBA" id="ARBA00022932"/>
    </source>
</evidence>
<dbReference type="Gene3D" id="1.10.8.60">
    <property type="match status" value="1"/>
</dbReference>
<evidence type="ECO:0000256" key="1">
    <source>
        <dbReference type="ARBA" id="ARBA00012417"/>
    </source>
</evidence>
<dbReference type="Proteomes" id="UP000308528">
    <property type="component" value="Unassembled WGS sequence"/>
</dbReference>
<dbReference type="GO" id="GO:0003677">
    <property type="term" value="F:DNA binding"/>
    <property type="evidence" value="ECO:0007669"/>
    <property type="project" value="InterPro"/>
</dbReference>
<dbReference type="PANTHER" id="PTHR34388:SF1">
    <property type="entry name" value="DNA POLYMERASE III SUBUNIT DELTA"/>
    <property type="match status" value="1"/>
</dbReference>
<evidence type="ECO:0000256" key="7">
    <source>
        <dbReference type="ARBA" id="ARBA00034754"/>
    </source>
</evidence>
<keyword evidence="4 11" id="KW-0548">Nucleotidyltransferase</keyword>
<dbReference type="InterPro" id="IPR010372">
    <property type="entry name" value="DNA_pol3_delta_N"/>
</dbReference>
<feature type="domain" description="DNA polymerase III delta subunit-like C-terminal" evidence="10">
    <location>
        <begin position="209"/>
        <end position="313"/>
    </location>
</feature>
<evidence type="ECO:0000259" key="9">
    <source>
        <dbReference type="Pfam" id="PF06144"/>
    </source>
</evidence>
<protein>
    <recommendedName>
        <fullName evidence="2">DNA polymerase III subunit delta</fullName>
        <ecNumber evidence="1">2.7.7.7</ecNumber>
    </recommendedName>
</protein>
<reference evidence="11 12" key="1">
    <citation type="submission" date="2019-04" db="EMBL/GenBank/DDBJ databases">
        <title>Lewinella litorea sp. nov., isolated from a marine sand.</title>
        <authorList>
            <person name="Yoon J.-H."/>
        </authorList>
    </citation>
    <scope>NUCLEOTIDE SEQUENCE [LARGE SCALE GENOMIC DNA]</scope>
    <source>
        <strain evidence="11 12">HSMS-39</strain>
    </source>
</reference>
<dbReference type="EC" id="2.7.7.7" evidence="1"/>
<dbReference type="PANTHER" id="PTHR34388">
    <property type="entry name" value="DNA POLYMERASE III SUBUNIT DELTA"/>
    <property type="match status" value="1"/>
</dbReference>
<dbReference type="Gene3D" id="1.20.272.10">
    <property type="match status" value="1"/>
</dbReference>
<dbReference type="AlphaFoldDB" id="A0A4S4NI18"/>